<dbReference type="EMBL" id="JAYGIL010000003">
    <property type="protein sequence ID" value="MEA5401714.1"/>
    <property type="molecule type" value="Genomic_DNA"/>
</dbReference>
<feature type="domain" description="Signal transduction histidine kinase internal region" evidence="3">
    <location>
        <begin position="151"/>
        <end position="230"/>
    </location>
</feature>
<gene>
    <name evidence="4" type="ORF">VB776_02230</name>
</gene>
<name>A0ABU5RZS7_9BACT</name>
<keyword evidence="5" id="KW-1185">Reference proteome</keyword>
<evidence type="ECO:0000256" key="2">
    <source>
        <dbReference type="SAM" id="Phobius"/>
    </source>
</evidence>
<feature type="coiled-coil region" evidence="1">
    <location>
        <begin position="132"/>
        <end position="159"/>
    </location>
</feature>
<evidence type="ECO:0000313" key="5">
    <source>
        <dbReference type="Proteomes" id="UP001303899"/>
    </source>
</evidence>
<feature type="transmembrane region" description="Helical" evidence="2">
    <location>
        <begin position="111"/>
        <end position="128"/>
    </location>
</feature>
<dbReference type="PANTHER" id="PTHR34220">
    <property type="entry name" value="SENSOR HISTIDINE KINASE YPDA"/>
    <property type="match status" value="1"/>
</dbReference>
<evidence type="ECO:0000259" key="3">
    <source>
        <dbReference type="Pfam" id="PF06580"/>
    </source>
</evidence>
<keyword evidence="1" id="KW-0175">Coiled coil</keyword>
<protein>
    <submittedName>
        <fullName evidence="4">Histidine kinase</fullName>
    </submittedName>
</protein>
<dbReference type="PANTHER" id="PTHR34220:SF7">
    <property type="entry name" value="SENSOR HISTIDINE KINASE YPDA"/>
    <property type="match status" value="1"/>
</dbReference>
<keyword evidence="2" id="KW-0812">Transmembrane</keyword>
<proteinExistence type="predicted"/>
<keyword evidence="4" id="KW-0418">Kinase</keyword>
<feature type="transmembrane region" description="Helical" evidence="2">
    <location>
        <begin position="68"/>
        <end position="90"/>
    </location>
</feature>
<reference evidence="4 5" key="1">
    <citation type="submission" date="2023-12" db="EMBL/GenBank/DDBJ databases">
        <title>Novel species of the genus Arcicella isolated from rivers.</title>
        <authorList>
            <person name="Lu H."/>
        </authorList>
    </citation>
    <scope>NUCLEOTIDE SEQUENCE [LARGE SCALE GENOMIC DNA]</scope>
    <source>
        <strain evidence="4 5">DC2W</strain>
    </source>
</reference>
<keyword evidence="2" id="KW-0472">Membrane</keyword>
<dbReference type="InterPro" id="IPR050640">
    <property type="entry name" value="Bact_2-comp_sensor_kinase"/>
</dbReference>
<keyword evidence="4" id="KW-0808">Transferase</keyword>
<accession>A0ABU5RZS7</accession>
<dbReference type="InterPro" id="IPR010559">
    <property type="entry name" value="Sig_transdc_His_kin_internal"/>
</dbReference>
<feature type="transmembrane region" description="Helical" evidence="2">
    <location>
        <begin position="6"/>
        <end position="24"/>
    </location>
</feature>
<comment type="caution">
    <text evidence="4">The sequence shown here is derived from an EMBL/GenBank/DDBJ whole genome shotgun (WGS) entry which is preliminary data.</text>
</comment>
<dbReference type="RefSeq" id="WP_323325597.1">
    <property type="nucleotide sequence ID" value="NZ_JAYGIL010000003.1"/>
</dbReference>
<dbReference type="GO" id="GO:0016301">
    <property type="term" value="F:kinase activity"/>
    <property type="evidence" value="ECO:0007669"/>
    <property type="project" value="UniProtKB-KW"/>
</dbReference>
<keyword evidence="2" id="KW-1133">Transmembrane helix</keyword>
<evidence type="ECO:0000256" key="1">
    <source>
        <dbReference type="SAM" id="Coils"/>
    </source>
</evidence>
<dbReference type="Pfam" id="PF06580">
    <property type="entry name" value="His_kinase"/>
    <property type="match status" value="1"/>
</dbReference>
<organism evidence="4 5">
    <name type="scientific">Arcicella gelida</name>
    <dbReference type="NCBI Taxonomy" id="2984195"/>
    <lineage>
        <taxon>Bacteria</taxon>
        <taxon>Pseudomonadati</taxon>
        <taxon>Bacteroidota</taxon>
        <taxon>Cytophagia</taxon>
        <taxon>Cytophagales</taxon>
        <taxon>Flectobacillaceae</taxon>
        <taxon>Arcicella</taxon>
    </lineage>
</organism>
<feature type="transmembrane region" description="Helical" evidence="2">
    <location>
        <begin position="36"/>
        <end position="56"/>
    </location>
</feature>
<evidence type="ECO:0000313" key="4">
    <source>
        <dbReference type="EMBL" id="MEA5401714.1"/>
    </source>
</evidence>
<sequence>MSNHIFFWIAYTLYFFLSGFITTPEKFTQIHHIFQNVIISVLEIIACFYLLLYRIFPETLPTKKYQLLFFSLITLAVICSVGNAFVIYFYRAIIHEKFNFYRSCTVGLNNLYLSIHFALAYWFATNFIQNVREQSKAELQKNMLEKSILEAELSSLKNQINPHFLYNSLNFLYAQALPMSKKLSDSVMLLAEMMRYTVKENNNEGKVSLIKEIQYIKNYVAIQQIQFDGKLNVELEIIGNIHYRRIHPLTISPLIENTFKNGVLNDIQCPVSIWIETQANNLFLTITYKRKIGISEKYIFDDLMDVRRRLYIGYFNNHFIKFEHTDCNQKIFLKLSL</sequence>
<dbReference type="Proteomes" id="UP001303899">
    <property type="component" value="Unassembled WGS sequence"/>
</dbReference>